<dbReference type="PANTHER" id="PTHR42692:SF2">
    <property type="entry name" value="IG HYPOTHETICAL 16995"/>
    <property type="match status" value="1"/>
</dbReference>
<dbReference type="CDD" id="cd11523">
    <property type="entry name" value="NTP-PPase"/>
    <property type="match status" value="1"/>
</dbReference>
<evidence type="ECO:0000313" key="3">
    <source>
        <dbReference type="Proteomes" id="UP000503088"/>
    </source>
</evidence>
<protein>
    <recommendedName>
        <fullName evidence="1">NTP pyrophosphohydrolase MazG-like domain-containing protein</fullName>
    </recommendedName>
</protein>
<dbReference type="Gene3D" id="1.10.287.1080">
    <property type="entry name" value="MazG-like"/>
    <property type="match status" value="1"/>
</dbReference>
<evidence type="ECO:0000259" key="1">
    <source>
        <dbReference type="Pfam" id="PF03819"/>
    </source>
</evidence>
<dbReference type="Proteomes" id="UP000503088">
    <property type="component" value="Chromosome"/>
</dbReference>
<name>A0A7D4CVP6_9BACL</name>
<dbReference type="SUPFAM" id="SSF101386">
    <property type="entry name" value="all-alpha NTP pyrophosphatases"/>
    <property type="match status" value="1"/>
</dbReference>
<gene>
    <name evidence="2" type="ORF">GXN76_08190</name>
</gene>
<dbReference type="PANTHER" id="PTHR42692">
    <property type="entry name" value="NUCLEOTIDE PYROPHOSPHOHYDROLASE"/>
    <property type="match status" value="1"/>
</dbReference>
<dbReference type="AlphaFoldDB" id="A0A7D4CVP6"/>
<feature type="domain" description="NTP pyrophosphohydrolase MazG-like" evidence="1">
    <location>
        <begin position="30"/>
        <end position="102"/>
    </location>
</feature>
<dbReference type="EMBL" id="CP048104">
    <property type="protein sequence ID" value="QKG84457.1"/>
    <property type="molecule type" value="Genomic_DNA"/>
</dbReference>
<dbReference type="RefSeq" id="WP_173222162.1">
    <property type="nucleotide sequence ID" value="NZ_CP048104.1"/>
</dbReference>
<dbReference type="InterPro" id="IPR047046">
    <property type="entry name" value="YpjD/YvdC"/>
</dbReference>
<evidence type="ECO:0000313" key="2">
    <source>
        <dbReference type="EMBL" id="QKG84457.1"/>
    </source>
</evidence>
<sequence>MNTTTFQKWVEEFYDGRGWSHYDPFIRVGFLMEEVGEVARVVRAIEIGRDRPDEKRMSEDVLKEELTEELGDVLANLIILAEKYDIDLEEIMNHHVQKLTKRFTEEQV</sequence>
<dbReference type="Pfam" id="PF03819">
    <property type="entry name" value="MazG"/>
    <property type="match status" value="1"/>
</dbReference>
<dbReference type="InterPro" id="IPR011411">
    <property type="entry name" value="MazG-related_YvdC"/>
</dbReference>
<dbReference type="InterPro" id="IPR004518">
    <property type="entry name" value="MazG-like_dom"/>
</dbReference>
<organism evidence="2 3">
    <name type="scientific">Kroppenstedtia pulmonis</name>
    <dbReference type="NCBI Taxonomy" id="1380685"/>
    <lineage>
        <taxon>Bacteria</taxon>
        <taxon>Bacillati</taxon>
        <taxon>Bacillota</taxon>
        <taxon>Bacilli</taxon>
        <taxon>Bacillales</taxon>
        <taxon>Thermoactinomycetaceae</taxon>
        <taxon>Kroppenstedtia</taxon>
    </lineage>
</organism>
<proteinExistence type="predicted"/>
<dbReference type="KEGG" id="kpul:GXN76_08190"/>
<accession>A0A7D4CVP6</accession>
<keyword evidence="3" id="KW-1185">Reference proteome</keyword>
<reference evidence="2 3" key="1">
    <citation type="submission" date="2020-01" db="EMBL/GenBank/DDBJ databases">
        <authorList>
            <person name="Gulvik C.A."/>
            <person name="Batra D.G."/>
        </authorList>
    </citation>
    <scope>NUCLEOTIDE SEQUENCE [LARGE SCALE GENOMIC DNA]</scope>
    <source>
        <strain evidence="2 3">W9323</strain>
    </source>
</reference>
<dbReference type="PIRSF" id="PIRSF036521">
    <property type="entry name" value="UCP036521_pph"/>
    <property type="match status" value="1"/>
</dbReference>